<keyword evidence="3" id="KW-0012">Acyltransferase</keyword>
<gene>
    <name evidence="5" type="ORF">SAMN02745136_01603</name>
</gene>
<organism evidence="5 6">
    <name type="scientific">Anaerocolumna jejuensis DSM 15929</name>
    <dbReference type="NCBI Taxonomy" id="1121322"/>
    <lineage>
        <taxon>Bacteria</taxon>
        <taxon>Bacillati</taxon>
        <taxon>Bacillota</taxon>
        <taxon>Clostridia</taxon>
        <taxon>Lachnospirales</taxon>
        <taxon>Lachnospiraceae</taxon>
        <taxon>Anaerocolumna</taxon>
    </lineage>
</organism>
<dbReference type="Gene3D" id="3.40.630.30">
    <property type="match status" value="1"/>
</dbReference>
<accession>A0A1M6PHX0</accession>
<dbReference type="PANTHER" id="PTHR10545:SF29">
    <property type="entry name" value="GH14572P-RELATED"/>
    <property type="match status" value="1"/>
</dbReference>
<dbReference type="EMBL" id="FRAC01000009">
    <property type="protein sequence ID" value="SHK07510.1"/>
    <property type="molecule type" value="Genomic_DNA"/>
</dbReference>
<dbReference type="RefSeq" id="WP_073274647.1">
    <property type="nucleotide sequence ID" value="NZ_FRAC01000009.1"/>
</dbReference>
<dbReference type="InterPro" id="IPR051016">
    <property type="entry name" value="Diverse_Substrate_AcTransf"/>
</dbReference>
<sequence>MIRDDRFVVREAKEEDTKAILNLIIELAAYEKMENLVTATEEILKDSLFHQGAAKTLIAEFEGRPIGYAIYFFNFSTFNGKAGIYLEDIYVKPEFRGMGYGKDLLGTVAGEAVKRGCPRMEWSCLNWNKPSITFYESLGAKHLDEWRTYRLTGEDIRKLAEE</sequence>
<dbReference type="InterPro" id="IPR000182">
    <property type="entry name" value="GNAT_dom"/>
</dbReference>
<evidence type="ECO:0000256" key="3">
    <source>
        <dbReference type="ARBA" id="ARBA00023315"/>
    </source>
</evidence>
<feature type="domain" description="N-acetyltransferase" evidence="4">
    <location>
        <begin position="7"/>
        <end position="161"/>
    </location>
</feature>
<dbReference type="STRING" id="1121322.SAMN02745136_01603"/>
<keyword evidence="5" id="KW-0689">Ribosomal protein</keyword>
<keyword evidence="2" id="KW-0808">Transferase</keyword>
<evidence type="ECO:0000256" key="1">
    <source>
        <dbReference type="ARBA" id="ARBA00008694"/>
    </source>
</evidence>
<evidence type="ECO:0000313" key="5">
    <source>
        <dbReference type="EMBL" id="SHK07510.1"/>
    </source>
</evidence>
<evidence type="ECO:0000256" key="2">
    <source>
        <dbReference type="ARBA" id="ARBA00022679"/>
    </source>
</evidence>
<dbReference type="OrthoDB" id="9792929at2"/>
<dbReference type="FunFam" id="3.40.630.30:FF:000064">
    <property type="entry name" value="GNAT family acetyltransferase"/>
    <property type="match status" value="1"/>
</dbReference>
<proteinExistence type="inferred from homology"/>
<evidence type="ECO:0000259" key="4">
    <source>
        <dbReference type="PROSITE" id="PS51186"/>
    </source>
</evidence>
<comment type="similarity">
    <text evidence="1">Belongs to the acetyltransferase family.</text>
</comment>
<protein>
    <submittedName>
        <fullName evidence="5">Ribosomal protein S18 acetylase RimI</fullName>
    </submittedName>
</protein>
<keyword evidence="6" id="KW-1185">Reference proteome</keyword>
<name>A0A1M6PHX0_9FIRM</name>
<reference evidence="5 6" key="1">
    <citation type="submission" date="2016-11" db="EMBL/GenBank/DDBJ databases">
        <authorList>
            <person name="Jaros S."/>
            <person name="Januszkiewicz K."/>
            <person name="Wedrychowicz H."/>
        </authorList>
    </citation>
    <scope>NUCLEOTIDE SEQUENCE [LARGE SCALE GENOMIC DNA]</scope>
    <source>
        <strain evidence="5 6">DSM 15929</strain>
    </source>
</reference>
<keyword evidence="5" id="KW-0687">Ribonucleoprotein</keyword>
<dbReference type="SUPFAM" id="SSF55729">
    <property type="entry name" value="Acyl-CoA N-acyltransferases (Nat)"/>
    <property type="match status" value="1"/>
</dbReference>
<evidence type="ECO:0000313" key="6">
    <source>
        <dbReference type="Proteomes" id="UP000184386"/>
    </source>
</evidence>
<dbReference type="AlphaFoldDB" id="A0A1M6PHX0"/>
<dbReference type="GO" id="GO:0005840">
    <property type="term" value="C:ribosome"/>
    <property type="evidence" value="ECO:0007669"/>
    <property type="project" value="UniProtKB-KW"/>
</dbReference>
<dbReference type="GO" id="GO:0008080">
    <property type="term" value="F:N-acetyltransferase activity"/>
    <property type="evidence" value="ECO:0007669"/>
    <property type="project" value="UniProtKB-ARBA"/>
</dbReference>
<dbReference type="PANTHER" id="PTHR10545">
    <property type="entry name" value="DIAMINE N-ACETYLTRANSFERASE"/>
    <property type="match status" value="1"/>
</dbReference>
<dbReference type="CDD" id="cd04301">
    <property type="entry name" value="NAT_SF"/>
    <property type="match status" value="1"/>
</dbReference>
<dbReference type="Proteomes" id="UP000184386">
    <property type="component" value="Unassembled WGS sequence"/>
</dbReference>
<dbReference type="Pfam" id="PF00583">
    <property type="entry name" value="Acetyltransf_1"/>
    <property type="match status" value="1"/>
</dbReference>
<dbReference type="PROSITE" id="PS51186">
    <property type="entry name" value="GNAT"/>
    <property type="match status" value="1"/>
</dbReference>
<dbReference type="InterPro" id="IPR016181">
    <property type="entry name" value="Acyl_CoA_acyltransferase"/>
</dbReference>